<evidence type="ECO:0000313" key="1">
    <source>
        <dbReference type="EMBL" id="OGF98846.1"/>
    </source>
</evidence>
<dbReference type="Gene3D" id="2.60.120.620">
    <property type="entry name" value="q2cbj1_9rhob like domain"/>
    <property type="match status" value="1"/>
</dbReference>
<reference evidence="1 2" key="1">
    <citation type="journal article" date="2016" name="Nat. Commun.">
        <title>Thousands of microbial genomes shed light on interconnected biogeochemical processes in an aquifer system.</title>
        <authorList>
            <person name="Anantharaman K."/>
            <person name="Brown C.T."/>
            <person name="Hug L.A."/>
            <person name="Sharon I."/>
            <person name="Castelle C.J."/>
            <person name="Probst A.J."/>
            <person name="Thomas B.C."/>
            <person name="Singh A."/>
            <person name="Wilkins M.J."/>
            <person name="Karaoz U."/>
            <person name="Brodie E.L."/>
            <person name="Williams K.H."/>
            <person name="Hubbard S.S."/>
            <person name="Banfield J.F."/>
        </authorList>
    </citation>
    <scope>NUCLEOTIDE SEQUENCE [LARGE SCALE GENOMIC DNA]</scope>
</reference>
<dbReference type="Proteomes" id="UP000176992">
    <property type="component" value="Unassembled WGS sequence"/>
</dbReference>
<evidence type="ECO:0000313" key="2">
    <source>
        <dbReference type="Proteomes" id="UP000176992"/>
    </source>
</evidence>
<dbReference type="InterPro" id="IPR008775">
    <property type="entry name" value="Phytyl_CoA_dOase-like"/>
</dbReference>
<dbReference type="EMBL" id="MFIV01000059">
    <property type="protein sequence ID" value="OGF98846.1"/>
    <property type="molecule type" value="Genomic_DNA"/>
</dbReference>
<dbReference type="AlphaFoldDB" id="A0A1F5YFU8"/>
<sequence>MLTPEQLSQFKPEPIRLKAGECSFHHPLTLHGSYSNRSDHPRRALVLNYMKADTRSDSDQPIMPGSPPIPRGEVIEGEYFPLVLARN</sequence>
<proteinExistence type="predicted"/>
<evidence type="ECO:0008006" key="3">
    <source>
        <dbReference type="Google" id="ProtNLM"/>
    </source>
</evidence>
<accession>A0A1F5YFU8</accession>
<comment type="caution">
    <text evidence="1">The sequence shown here is derived from an EMBL/GenBank/DDBJ whole genome shotgun (WGS) entry which is preliminary data.</text>
</comment>
<dbReference type="Pfam" id="PF05721">
    <property type="entry name" value="PhyH"/>
    <property type="match status" value="1"/>
</dbReference>
<name>A0A1F5YFU8_9BACT</name>
<gene>
    <name evidence="1" type="ORF">A2Z86_06015</name>
</gene>
<organism evidence="1 2">
    <name type="scientific">Candidatus Glassbacteria bacterium GWA2_58_10</name>
    <dbReference type="NCBI Taxonomy" id="1817865"/>
    <lineage>
        <taxon>Bacteria</taxon>
        <taxon>Candidatus Glassiibacteriota</taxon>
    </lineage>
</organism>
<dbReference type="GO" id="GO:0016706">
    <property type="term" value="F:2-oxoglutarate-dependent dioxygenase activity"/>
    <property type="evidence" value="ECO:0007669"/>
    <property type="project" value="UniProtKB-ARBA"/>
</dbReference>
<dbReference type="SUPFAM" id="SSF51197">
    <property type="entry name" value="Clavaminate synthase-like"/>
    <property type="match status" value="1"/>
</dbReference>
<protein>
    <recommendedName>
        <fullName evidence="3">Phytanoyl-CoA dioxygenase</fullName>
    </recommendedName>
</protein>